<keyword evidence="3" id="KW-1185">Reference proteome</keyword>
<dbReference type="Proteomes" id="UP001195941">
    <property type="component" value="Unassembled WGS sequence"/>
</dbReference>
<dbReference type="SUPFAM" id="SSF159894">
    <property type="entry name" value="YgaC/TfoX-N like"/>
    <property type="match status" value="1"/>
</dbReference>
<dbReference type="Gene3D" id="3.30.1460.30">
    <property type="entry name" value="YgaC/TfoX-N like chaperone"/>
    <property type="match status" value="1"/>
</dbReference>
<dbReference type="Pfam" id="PF04993">
    <property type="entry name" value="TfoX_N"/>
    <property type="match status" value="1"/>
</dbReference>
<dbReference type="EMBL" id="JADMKU010000010">
    <property type="protein sequence ID" value="MBR9651862.1"/>
    <property type="molecule type" value="Genomic_DNA"/>
</dbReference>
<evidence type="ECO:0000259" key="1">
    <source>
        <dbReference type="Pfam" id="PF04993"/>
    </source>
</evidence>
<evidence type="ECO:0000313" key="2">
    <source>
        <dbReference type="EMBL" id="MBR9651862.1"/>
    </source>
</evidence>
<sequence length="109" mass="11880">MAYDEGLAQLMRDDLAGESGISEKRMFGGLCFLLHGNMVCGVHKNGGMFRTGKEREAEALAIDGARPIDFTGRRMGGIVDVDEDLMADDARRARLMALALAHTRALPQK</sequence>
<accession>A0ABS5HSV2</accession>
<name>A0ABS5HSV2_9RHOB</name>
<comment type="caution">
    <text evidence="2">The sequence shown here is derived from an EMBL/GenBank/DDBJ whole genome shotgun (WGS) entry which is preliminary data.</text>
</comment>
<gene>
    <name evidence="2" type="ORF">IT775_12095</name>
</gene>
<reference evidence="2 3" key="1">
    <citation type="journal article" date="2021" name="Arch. Microbiol.">
        <title>Thalassobius aquimarinus sp. nov., isolated from the Sea of Japan seashore.</title>
        <authorList>
            <person name="Kurilenko V.V."/>
            <person name="Romanenko L.A."/>
            <person name="Chernysheva N.Y."/>
            <person name="Velansky P.V."/>
            <person name="Tekutyeva L.A."/>
            <person name="Isaeva M.P."/>
            <person name="Mikhailov V.V."/>
        </authorList>
    </citation>
    <scope>NUCLEOTIDE SEQUENCE [LARGE SCALE GENOMIC DNA]</scope>
    <source>
        <strain evidence="2 3">KMM 8518</strain>
    </source>
</reference>
<evidence type="ECO:0000313" key="3">
    <source>
        <dbReference type="Proteomes" id="UP001195941"/>
    </source>
</evidence>
<proteinExistence type="predicted"/>
<feature type="domain" description="TfoX N-terminal" evidence="1">
    <location>
        <begin position="15"/>
        <end position="102"/>
    </location>
</feature>
<dbReference type="RefSeq" id="WP_212701380.1">
    <property type="nucleotide sequence ID" value="NZ_JADMKU010000010.1"/>
</dbReference>
<protein>
    <submittedName>
        <fullName evidence="2">TfoX/Sxy family protein</fullName>
    </submittedName>
</protein>
<dbReference type="InterPro" id="IPR007076">
    <property type="entry name" value="TfoX_N"/>
</dbReference>
<organism evidence="2 3">
    <name type="scientific">Thalassovita aquimarina</name>
    <dbReference type="NCBI Taxonomy" id="2785917"/>
    <lineage>
        <taxon>Bacteria</taxon>
        <taxon>Pseudomonadati</taxon>
        <taxon>Pseudomonadota</taxon>
        <taxon>Alphaproteobacteria</taxon>
        <taxon>Rhodobacterales</taxon>
        <taxon>Roseobacteraceae</taxon>
        <taxon>Thalassovita</taxon>
    </lineage>
</organism>